<gene>
    <name evidence="2" type="primary">LOC107809826</name>
</gene>
<sequence>MGQCLEGNEAMVVFGPNGDSAGDPDGFNDCFFQACWENIGDDVFEMVKVFFNGQELPRFVTHTNLVLLPIKKELTTFSDMRPISLRYFINKVFSEVIHKRLDDILPNLISDEQASFMKGMSIVENVLLTQEIITYMGLRTKAGPNPYGFFKSTRRVKQGDPLSPTLFILAVEALGRGLNTLHVNLYFCEFGLPKINHLAYDDDIIIFSSSNVTSVQLVMEVLSAYEVALGN</sequence>
<accession>A0A1S4BM92</accession>
<dbReference type="CDD" id="cd01650">
    <property type="entry name" value="RT_nLTR_like"/>
    <property type="match status" value="1"/>
</dbReference>
<dbReference type="PANTHER" id="PTHR46890">
    <property type="entry name" value="NON-LTR RETROLELEMENT REVERSE TRANSCRIPTASE-LIKE PROTEIN-RELATED"/>
    <property type="match status" value="1"/>
</dbReference>
<dbReference type="STRING" id="4097.A0A1S4BM92"/>
<dbReference type="InterPro" id="IPR000477">
    <property type="entry name" value="RT_dom"/>
</dbReference>
<proteinExistence type="predicted"/>
<dbReference type="RefSeq" id="XP_016490008.1">
    <property type="nucleotide sequence ID" value="XM_016634522.1"/>
</dbReference>
<evidence type="ECO:0000259" key="1">
    <source>
        <dbReference type="Pfam" id="PF00078"/>
    </source>
</evidence>
<dbReference type="KEGG" id="nta:107809826"/>
<dbReference type="PANTHER" id="PTHR46890:SF34">
    <property type="entry name" value="REVERSE TRANSCRIPTASE DOMAIN-CONTAINING PROTEIN"/>
    <property type="match status" value="1"/>
</dbReference>
<organism evidence="2">
    <name type="scientific">Nicotiana tabacum</name>
    <name type="common">Common tobacco</name>
    <dbReference type="NCBI Taxonomy" id="4097"/>
    <lineage>
        <taxon>Eukaryota</taxon>
        <taxon>Viridiplantae</taxon>
        <taxon>Streptophyta</taxon>
        <taxon>Embryophyta</taxon>
        <taxon>Tracheophyta</taxon>
        <taxon>Spermatophyta</taxon>
        <taxon>Magnoliopsida</taxon>
        <taxon>eudicotyledons</taxon>
        <taxon>Gunneridae</taxon>
        <taxon>Pentapetalae</taxon>
        <taxon>asterids</taxon>
        <taxon>lamiids</taxon>
        <taxon>Solanales</taxon>
        <taxon>Solanaceae</taxon>
        <taxon>Nicotianoideae</taxon>
        <taxon>Nicotianeae</taxon>
        <taxon>Nicotiana</taxon>
    </lineage>
</organism>
<protein>
    <recommendedName>
        <fullName evidence="1">Reverse transcriptase domain-containing protein</fullName>
    </recommendedName>
</protein>
<dbReference type="InterPro" id="IPR043502">
    <property type="entry name" value="DNA/RNA_pol_sf"/>
</dbReference>
<dbReference type="InterPro" id="IPR052343">
    <property type="entry name" value="Retrotransposon-Effector_Assoc"/>
</dbReference>
<evidence type="ECO:0000313" key="2">
    <source>
        <dbReference type="RefSeq" id="XP_016490008.1"/>
    </source>
</evidence>
<dbReference type="SUPFAM" id="SSF56672">
    <property type="entry name" value="DNA/RNA polymerases"/>
    <property type="match status" value="1"/>
</dbReference>
<dbReference type="PaxDb" id="4097-A0A1S4BM92"/>
<dbReference type="Pfam" id="PF00078">
    <property type="entry name" value="RVT_1"/>
    <property type="match status" value="1"/>
</dbReference>
<dbReference type="AlphaFoldDB" id="A0A1S4BM92"/>
<feature type="domain" description="Reverse transcriptase" evidence="1">
    <location>
        <begin position="146"/>
        <end position="222"/>
    </location>
</feature>
<reference evidence="2" key="1">
    <citation type="submission" date="2025-08" db="UniProtKB">
        <authorList>
            <consortium name="RefSeq"/>
        </authorList>
    </citation>
    <scope>IDENTIFICATION</scope>
</reference>
<dbReference type="OrthoDB" id="1306129at2759"/>
<name>A0A1S4BM92_TOBAC</name>